<dbReference type="Proteomes" id="UP000217431">
    <property type="component" value="Chromosome I"/>
</dbReference>
<evidence type="ECO:0000313" key="2">
    <source>
        <dbReference type="EMBL" id="BAU17983.1"/>
    </source>
</evidence>
<dbReference type="RefSeq" id="WP_096405793.1">
    <property type="nucleotide sequence ID" value="NZ_AP014597.1"/>
</dbReference>
<evidence type="ECO:0008006" key="4">
    <source>
        <dbReference type="Google" id="ProtNLM"/>
    </source>
</evidence>
<name>A0A0S3UKH2_PREIN</name>
<proteinExistence type="predicted"/>
<dbReference type="Pfam" id="PF14060">
    <property type="entry name" value="DUF4252"/>
    <property type="match status" value="1"/>
</dbReference>
<dbReference type="InterPro" id="IPR025348">
    <property type="entry name" value="DUF4252"/>
</dbReference>
<dbReference type="EMBL" id="AP014597">
    <property type="protein sequence ID" value="BAU17983.1"/>
    <property type="molecule type" value="Genomic_DNA"/>
</dbReference>
<dbReference type="STRING" id="28131.BWX40_00825"/>
<feature type="signal peptide" evidence="1">
    <location>
        <begin position="1"/>
        <end position="19"/>
    </location>
</feature>
<evidence type="ECO:0000256" key="1">
    <source>
        <dbReference type="SAM" id="SignalP"/>
    </source>
</evidence>
<sequence length="166" mass="18892">MRKLLFIFVLVLSTSTASASQRVGEDVHSLMATFKNAKHAEYSHVGKLLFAFAKTFIKDSNKDAQSMLKCIKSVKTLDLYRCSDDVKRNFWTRAKRIDNRNYHELVRQNKKDGFSSVQIKMKHGVVRELVVIDAEGSDCSLVLVKGKIPLTKLSEIINSQSKKKKK</sequence>
<protein>
    <recommendedName>
        <fullName evidence="4">DUF4252 domain-containing protein</fullName>
    </recommendedName>
</protein>
<reference evidence="2 3" key="1">
    <citation type="journal article" date="2016" name="DNA Res.">
        <title>The complete genome sequencing of Prevotella intermedia strain OMA14 and a subsequent fine-scale, intra-species genomic comparison reveal an unusual amplification of conjugative and mobile transposons and identify a novel Prevotella-lineage-specific repeat.</title>
        <authorList>
            <person name="Naito M."/>
            <person name="Ogura Y."/>
            <person name="Itoh T."/>
            <person name="Shoji M."/>
            <person name="Okamoto M."/>
            <person name="Hayashi T."/>
            <person name="Nakayama K."/>
        </authorList>
    </citation>
    <scope>NUCLEOTIDE SEQUENCE [LARGE SCALE GENOMIC DNA]</scope>
    <source>
        <strain evidence="2 3">OMA14</strain>
    </source>
</reference>
<keyword evidence="1" id="KW-0732">Signal</keyword>
<feature type="chain" id="PRO_5006619950" description="DUF4252 domain-containing protein" evidence="1">
    <location>
        <begin position="20"/>
        <end position="166"/>
    </location>
</feature>
<dbReference type="AlphaFoldDB" id="A0A0S3UKH2"/>
<organism evidence="2 3">
    <name type="scientific">Prevotella intermedia</name>
    <dbReference type="NCBI Taxonomy" id="28131"/>
    <lineage>
        <taxon>Bacteria</taxon>
        <taxon>Pseudomonadati</taxon>
        <taxon>Bacteroidota</taxon>
        <taxon>Bacteroidia</taxon>
        <taxon>Bacteroidales</taxon>
        <taxon>Prevotellaceae</taxon>
        <taxon>Prevotella</taxon>
    </lineage>
</organism>
<evidence type="ECO:0000313" key="3">
    <source>
        <dbReference type="Proteomes" id="UP000217431"/>
    </source>
</evidence>
<accession>A0A0S3UKH2</accession>
<gene>
    <name evidence="2" type="ORF">PIOMA14_I_1475</name>
</gene>